<dbReference type="PANTHER" id="PTHR47354:SF5">
    <property type="entry name" value="PROTEIN RFBI"/>
    <property type="match status" value="1"/>
</dbReference>
<feature type="transmembrane region" description="Helical" evidence="6">
    <location>
        <begin position="118"/>
        <end position="138"/>
    </location>
</feature>
<feature type="domain" description="FAD-binding FR-type" evidence="7">
    <location>
        <begin position="202"/>
        <end position="305"/>
    </location>
</feature>
<feature type="transmembrane region" description="Helical" evidence="6">
    <location>
        <begin position="35"/>
        <end position="59"/>
    </location>
</feature>
<feature type="transmembrane region" description="Helical" evidence="6">
    <location>
        <begin position="80"/>
        <end position="98"/>
    </location>
</feature>
<dbReference type="PANTHER" id="PTHR47354">
    <property type="entry name" value="NADH OXIDOREDUCTASE HCR"/>
    <property type="match status" value="1"/>
</dbReference>
<proteinExistence type="predicted"/>
<dbReference type="Proteomes" id="UP001596302">
    <property type="component" value="Unassembled WGS sequence"/>
</dbReference>
<dbReference type="InterPro" id="IPR017938">
    <property type="entry name" value="Riboflavin_synthase-like_b-brl"/>
</dbReference>
<name>A0ABW1IX53_9PSEU</name>
<comment type="cofactor">
    <cofactor evidence="1">
        <name>FAD</name>
        <dbReference type="ChEBI" id="CHEBI:57692"/>
    </cofactor>
</comment>
<evidence type="ECO:0000259" key="7">
    <source>
        <dbReference type="PROSITE" id="PS51384"/>
    </source>
</evidence>
<dbReference type="Gene3D" id="3.40.50.80">
    <property type="entry name" value="Nucleotide-binding domain of ferredoxin-NADP reductase (FNR) module"/>
    <property type="match status" value="1"/>
</dbReference>
<feature type="transmembrane region" description="Helical" evidence="6">
    <location>
        <begin position="12"/>
        <end position="29"/>
    </location>
</feature>
<evidence type="ECO:0000313" key="8">
    <source>
        <dbReference type="EMBL" id="MFC5993066.1"/>
    </source>
</evidence>
<dbReference type="Pfam" id="PF00175">
    <property type="entry name" value="NAD_binding_1"/>
    <property type="match status" value="1"/>
</dbReference>
<dbReference type="InterPro" id="IPR001433">
    <property type="entry name" value="OxRdtase_FAD/NAD-bd"/>
</dbReference>
<comment type="subcellular location">
    <subcellularLocation>
        <location evidence="2">Membrane</location>
        <topology evidence="2">Multi-pass membrane protein</topology>
    </subcellularLocation>
</comment>
<evidence type="ECO:0000256" key="1">
    <source>
        <dbReference type="ARBA" id="ARBA00001974"/>
    </source>
</evidence>
<dbReference type="InterPro" id="IPR017927">
    <property type="entry name" value="FAD-bd_FR_type"/>
</dbReference>
<evidence type="ECO:0000256" key="3">
    <source>
        <dbReference type="ARBA" id="ARBA00022692"/>
    </source>
</evidence>
<dbReference type="EMBL" id="JBHSQW010000006">
    <property type="protein sequence ID" value="MFC5993066.1"/>
    <property type="molecule type" value="Genomic_DNA"/>
</dbReference>
<dbReference type="InterPro" id="IPR013130">
    <property type="entry name" value="Fe3_Rdtase_TM_dom"/>
</dbReference>
<dbReference type="Gene3D" id="2.40.30.10">
    <property type="entry name" value="Translation factors"/>
    <property type="match status" value="1"/>
</dbReference>
<feature type="transmembrane region" description="Helical" evidence="6">
    <location>
        <begin position="178"/>
        <end position="197"/>
    </location>
</feature>
<evidence type="ECO:0000256" key="2">
    <source>
        <dbReference type="ARBA" id="ARBA00004141"/>
    </source>
</evidence>
<keyword evidence="9" id="KW-1185">Reference proteome</keyword>
<gene>
    <name evidence="8" type="ORF">ACFQE5_02450</name>
</gene>
<dbReference type="RefSeq" id="WP_379582256.1">
    <property type="nucleotide sequence ID" value="NZ_JBHSQW010000006.1"/>
</dbReference>
<feature type="transmembrane region" description="Helical" evidence="6">
    <location>
        <begin position="150"/>
        <end position="172"/>
    </location>
</feature>
<reference evidence="9" key="1">
    <citation type="journal article" date="2019" name="Int. J. Syst. Evol. Microbiol.">
        <title>The Global Catalogue of Microorganisms (GCM) 10K type strain sequencing project: providing services to taxonomists for standard genome sequencing and annotation.</title>
        <authorList>
            <consortium name="The Broad Institute Genomics Platform"/>
            <consortium name="The Broad Institute Genome Sequencing Center for Infectious Disease"/>
            <person name="Wu L."/>
            <person name="Ma J."/>
        </authorList>
    </citation>
    <scope>NUCLEOTIDE SEQUENCE [LARGE SCALE GENOMIC DNA]</scope>
    <source>
        <strain evidence="9">CCM 8391</strain>
    </source>
</reference>
<comment type="caution">
    <text evidence="8">The sequence shown here is derived from an EMBL/GenBank/DDBJ whole genome shotgun (WGS) entry which is preliminary data.</text>
</comment>
<sequence>MERRKQAQTGWTAVLFAVLAGPALIWLVRSEPMSMWRQLSIVTGLIALSAMACAAVLPSRIRTVSKVFGIENVIGVHRQLGMVCALFVALHLACVVAADPTQVALLDVTTAPGRARAAVLATVALAALVVFALNRRWLGPRYELWRWTHLLLAGAALAGSAMHTLLVGNVVADPVVGPMLLALGLLLLAVLAQRWVWRTWLDDSTEFVVREVRPENPTVSTLVLEPRARHAPSAGLHFAPGQFAWLRLNQAAIEEHPFTIASGAHDPTRPEFTIRHTGGFASTLGELRPGTPIWVDGPYGAFTSDVASSKGVVMIASGVGITPMMSMLRTAAQRGDRRPFRLIVLARDGGELLFRDELATLRDYLDLEVTEVLRRPPPDWTGATGPIDVGLLAAVLAGLDHDERNRNRLDYFICGSPSLLADVLDALGALGVSDERIHTEQFDMA</sequence>
<accession>A0ABW1IX53</accession>
<dbReference type="PRINTS" id="PR00410">
    <property type="entry name" value="PHEHYDRXLASE"/>
</dbReference>
<evidence type="ECO:0000256" key="4">
    <source>
        <dbReference type="ARBA" id="ARBA00022989"/>
    </source>
</evidence>
<keyword evidence="3 6" id="KW-0812">Transmembrane</keyword>
<protein>
    <submittedName>
        <fullName evidence="8">Ferric reductase-like transmembrane domain-containing protein</fullName>
    </submittedName>
</protein>
<evidence type="ECO:0000313" key="9">
    <source>
        <dbReference type="Proteomes" id="UP001596302"/>
    </source>
</evidence>
<evidence type="ECO:0000256" key="6">
    <source>
        <dbReference type="SAM" id="Phobius"/>
    </source>
</evidence>
<dbReference type="PROSITE" id="PS51384">
    <property type="entry name" value="FAD_FR"/>
    <property type="match status" value="1"/>
</dbReference>
<dbReference type="SUPFAM" id="SSF52343">
    <property type="entry name" value="Ferredoxin reductase-like, C-terminal NADP-linked domain"/>
    <property type="match status" value="1"/>
</dbReference>
<evidence type="ECO:0000256" key="5">
    <source>
        <dbReference type="ARBA" id="ARBA00023136"/>
    </source>
</evidence>
<dbReference type="InterPro" id="IPR039261">
    <property type="entry name" value="FNR_nucleotide-bd"/>
</dbReference>
<dbReference type="InterPro" id="IPR050415">
    <property type="entry name" value="MRET"/>
</dbReference>
<organism evidence="8 9">
    <name type="scientific">Pseudonocardia hispaniensis</name>
    <dbReference type="NCBI Taxonomy" id="904933"/>
    <lineage>
        <taxon>Bacteria</taxon>
        <taxon>Bacillati</taxon>
        <taxon>Actinomycetota</taxon>
        <taxon>Actinomycetes</taxon>
        <taxon>Pseudonocardiales</taxon>
        <taxon>Pseudonocardiaceae</taxon>
        <taxon>Pseudonocardia</taxon>
    </lineage>
</organism>
<keyword evidence="4 6" id="KW-1133">Transmembrane helix</keyword>
<keyword evidence="5 6" id="KW-0472">Membrane</keyword>
<dbReference type="SUPFAM" id="SSF63380">
    <property type="entry name" value="Riboflavin synthase domain-like"/>
    <property type="match status" value="1"/>
</dbReference>
<dbReference type="Pfam" id="PF01794">
    <property type="entry name" value="Ferric_reduct"/>
    <property type="match status" value="1"/>
</dbReference>